<sequence>MLWGLISLTLDPLSMLDTFFRCGLKEYFHRVTAPHTSPYLRLDSRSRSKSSKYISSDLRLTTAPLKPPLQPPASCANSTALQFYLSHYKIEALTRRERARVVTAGNVRNSLFFCLRPGTARKKQRLGSRLMVFIPSVASTTRRGRVAGCWLTPARGRSGTIHPNEIRTSISPSSAVEPNTTSALANYATEAEKVLRKYLPVYLPHPVILTMANQSVIPPPVRWDALFRPMQQQFGDPPSRRRLHHVTYLFDVTRVPLRCAYYVWDRGS</sequence>
<dbReference type="AlphaFoldDB" id="A0A7R9G0A7"/>
<evidence type="ECO:0000313" key="1">
    <source>
        <dbReference type="EMBL" id="CAD7261027.1"/>
    </source>
</evidence>
<gene>
    <name evidence="1" type="ORF">TSIB3V08_LOCUS5177</name>
</gene>
<accession>A0A7R9G0A7</accession>
<organism evidence="1">
    <name type="scientific">Timema shepardi</name>
    <name type="common">Walking stick</name>
    <dbReference type="NCBI Taxonomy" id="629360"/>
    <lineage>
        <taxon>Eukaryota</taxon>
        <taxon>Metazoa</taxon>
        <taxon>Ecdysozoa</taxon>
        <taxon>Arthropoda</taxon>
        <taxon>Hexapoda</taxon>
        <taxon>Insecta</taxon>
        <taxon>Pterygota</taxon>
        <taxon>Neoptera</taxon>
        <taxon>Polyneoptera</taxon>
        <taxon>Phasmatodea</taxon>
        <taxon>Timematodea</taxon>
        <taxon>Timematoidea</taxon>
        <taxon>Timematidae</taxon>
        <taxon>Timema</taxon>
    </lineage>
</organism>
<dbReference type="EMBL" id="OC001961">
    <property type="protein sequence ID" value="CAD7261027.1"/>
    <property type="molecule type" value="Genomic_DNA"/>
</dbReference>
<protein>
    <submittedName>
        <fullName evidence="1">Uncharacterized protein</fullName>
    </submittedName>
</protein>
<name>A0A7R9G0A7_TIMSH</name>
<reference evidence="1" key="1">
    <citation type="submission" date="2020-11" db="EMBL/GenBank/DDBJ databases">
        <authorList>
            <person name="Tran Van P."/>
        </authorList>
    </citation>
    <scope>NUCLEOTIDE SEQUENCE</scope>
</reference>
<proteinExistence type="predicted"/>